<dbReference type="GO" id="GO:0003677">
    <property type="term" value="F:DNA binding"/>
    <property type="evidence" value="ECO:0007669"/>
    <property type="project" value="UniProtKB-KW"/>
</dbReference>
<dbReference type="RefSeq" id="WP_306409318.1">
    <property type="nucleotide sequence ID" value="NZ_JANFPI010000001.1"/>
</dbReference>
<comment type="caution">
    <text evidence="6">The sequence shown here is derived from an EMBL/GenBank/DDBJ whole genome shotgun (WGS) entry which is preliminary data.</text>
</comment>
<evidence type="ECO:0000313" key="7">
    <source>
        <dbReference type="Proteomes" id="UP001208771"/>
    </source>
</evidence>
<dbReference type="PROSITE" id="PS51071">
    <property type="entry name" value="HTH_RPIR"/>
    <property type="match status" value="1"/>
</dbReference>
<dbReference type="InterPro" id="IPR036388">
    <property type="entry name" value="WH-like_DNA-bd_sf"/>
</dbReference>
<dbReference type="InterPro" id="IPR000281">
    <property type="entry name" value="HTH_RpiR"/>
</dbReference>
<dbReference type="InterPro" id="IPR035472">
    <property type="entry name" value="RpiR-like_SIS"/>
</dbReference>
<dbReference type="SUPFAM" id="SSF53697">
    <property type="entry name" value="SIS domain"/>
    <property type="match status" value="1"/>
</dbReference>
<dbReference type="PROSITE" id="PS51464">
    <property type="entry name" value="SIS"/>
    <property type="match status" value="1"/>
</dbReference>
<organism evidence="6 7">
    <name type="scientific">Ectorhizobium quercum</name>
    <dbReference type="NCBI Taxonomy" id="2965071"/>
    <lineage>
        <taxon>Bacteria</taxon>
        <taxon>Pseudomonadati</taxon>
        <taxon>Pseudomonadota</taxon>
        <taxon>Alphaproteobacteria</taxon>
        <taxon>Hyphomicrobiales</taxon>
        <taxon>Rhizobiaceae</taxon>
        <taxon>Ectorhizobium</taxon>
    </lineage>
</organism>
<proteinExistence type="predicted"/>
<dbReference type="AlphaFoldDB" id="A0AAE3MY15"/>
<evidence type="ECO:0000256" key="3">
    <source>
        <dbReference type="ARBA" id="ARBA00023163"/>
    </source>
</evidence>
<keyword evidence="2" id="KW-0238">DNA-binding</keyword>
<dbReference type="SUPFAM" id="SSF46689">
    <property type="entry name" value="Homeodomain-like"/>
    <property type="match status" value="1"/>
</dbReference>
<dbReference type="Proteomes" id="UP001208771">
    <property type="component" value="Unassembled WGS sequence"/>
</dbReference>
<protein>
    <submittedName>
        <fullName evidence="6">MurR/RpiR family transcriptional regulator</fullName>
    </submittedName>
</protein>
<sequence>MDQPPSPPAHIRRRDPYGERLRKRRASLSPSLLTVADYIDGHRHAVLGKSALEIARETGTSDATVIRAIQMLGFDGLIDLKDTLEAYLGQTDSPSEKMAATTGTLVDDVDSCLDFVLEDQANALAALSSPDNRRNMAQAVSLLASARRIGVFGIGASGIIAAYAARLFLRSGYPSYTLDRTGILLAEQIIQMDGGDVLMMLLHARPHREAMAAIAEAERLSIPVIMIVGKEDTVLLKHAAAHIVIPRARSEHVALHAPTLCCVEALMLGLAGRDKNRTLATIDRLLDVRQQIRPSKR</sequence>
<dbReference type="Gene3D" id="3.40.50.10490">
    <property type="entry name" value="Glucose-6-phosphate isomerase like protein, domain 1"/>
    <property type="match status" value="1"/>
</dbReference>
<dbReference type="Pfam" id="PF01418">
    <property type="entry name" value="HTH_6"/>
    <property type="match status" value="1"/>
</dbReference>
<accession>A0AAE3MY15</accession>
<evidence type="ECO:0000256" key="2">
    <source>
        <dbReference type="ARBA" id="ARBA00023125"/>
    </source>
</evidence>
<dbReference type="PANTHER" id="PTHR30514">
    <property type="entry name" value="GLUCOKINASE"/>
    <property type="match status" value="1"/>
</dbReference>
<keyword evidence="7" id="KW-1185">Reference proteome</keyword>
<evidence type="ECO:0000313" key="6">
    <source>
        <dbReference type="EMBL" id="MCX8995537.1"/>
    </source>
</evidence>
<dbReference type="InterPro" id="IPR046348">
    <property type="entry name" value="SIS_dom_sf"/>
</dbReference>
<feature type="domain" description="HTH rpiR-type" evidence="4">
    <location>
        <begin position="15"/>
        <end position="91"/>
    </location>
</feature>
<reference evidence="6" key="1">
    <citation type="submission" date="2022-07" db="EMBL/GenBank/DDBJ databases">
        <title>Ectorhizobium quercum gen.nov., sp. nov.</title>
        <authorList>
            <person name="Ma T."/>
            <person name="Li Y."/>
        </authorList>
    </citation>
    <scope>NUCLEOTIDE SEQUENCE</scope>
    <source>
        <strain evidence="6">BDR2-2</strain>
    </source>
</reference>
<dbReference type="Pfam" id="PF01380">
    <property type="entry name" value="SIS"/>
    <property type="match status" value="1"/>
</dbReference>
<dbReference type="GO" id="GO:0003700">
    <property type="term" value="F:DNA-binding transcription factor activity"/>
    <property type="evidence" value="ECO:0007669"/>
    <property type="project" value="InterPro"/>
</dbReference>
<feature type="domain" description="SIS" evidence="5">
    <location>
        <begin position="139"/>
        <end position="276"/>
    </location>
</feature>
<gene>
    <name evidence="6" type="ORF">NOF55_00260</name>
</gene>
<keyword evidence="3" id="KW-0804">Transcription</keyword>
<evidence type="ECO:0000259" key="4">
    <source>
        <dbReference type="PROSITE" id="PS51071"/>
    </source>
</evidence>
<dbReference type="InterPro" id="IPR001347">
    <property type="entry name" value="SIS_dom"/>
</dbReference>
<keyword evidence="1" id="KW-0805">Transcription regulation</keyword>
<dbReference type="GO" id="GO:0097367">
    <property type="term" value="F:carbohydrate derivative binding"/>
    <property type="evidence" value="ECO:0007669"/>
    <property type="project" value="InterPro"/>
</dbReference>
<evidence type="ECO:0000256" key="1">
    <source>
        <dbReference type="ARBA" id="ARBA00023015"/>
    </source>
</evidence>
<evidence type="ECO:0000259" key="5">
    <source>
        <dbReference type="PROSITE" id="PS51464"/>
    </source>
</evidence>
<dbReference type="PANTHER" id="PTHR30514:SF1">
    <property type="entry name" value="HTH-TYPE TRANSCRIPTIONAL REGULATOR HEXR-RELATED"/>
    <property type="match status" value="1"/>
</dbReference>
<dbReference type="GO" id="GO:1901135">
    <property type="term" value="P:carbohydrate derivative metabolic process"/>
    <property type="evidence" value="ECO:0007669"/>
    <property type="project" value="InterPro"/>
</dbReference>
<dbReference type="Gene3D" id="1.10.10.10">
    <property type="entry name" value="Winged helix-like DNA-binding domain superfamily/Winged helix DNA-binding domain"/>
    <property type="match status" value="1"/>
</dbReference>
<name>A0AAE3MY15_9HYPH</name>
<dbReference type="CDD" id="cd05013">
    <property type="entry name" value="SIS_RpiR"/>
    <property type="match status" value="1"/>
</dbReference>
<dbReference type="InterPro" id="IPR047640">
    <property type="entry name" value="RpiR-like"/>
</dbReference>
<dbReference type="InterPro" id="IPR009057">
    <property type="entry name" value="Homeodomain-like_sf"/>
</dbReference>
<dbReference type="EMBL" id="JANFPI010000001">
    <property type="protein sequence ID" value="MCX8995537.1"/>
    <property type="molecule type" value="Genomic_DNA"/>
</dbReference>